<evidence type="ECO:0000313" key="8">
    <source>
        <dbReference type="EMBL" id="KAF8479337.1"/>
    </source>
</evidence>
<dbReference type="CDD" id="cd03390">
    <property type="entry name" value="PAP2_containing_1_like"/>
    <property type="match status" value="1"/>
</dbReference>
<dbReference type="AlphaFoldDB" id="A0A9P5MUV5"/>
<dbReference type="PANTHER" id="PTHR10165:SF35">
    <property type="entry name" value="RE23632P"/>
    <property type="match status" value="1"/>
</dbReference>
<protein>
    <submittedName>
        <fullName evidence="8">Phosphatidic acid phosphatase type 2/haloperoxidase</fullName>
    </submittedName>
</protein>
<keyword evidence="3" id="KW-0812">Transmembrane</keyword>
<dbReference type="InterPro" id="IPR036938">
    <property type="entry name" value="PAP2/HPO_sf"/>
</dbReference>
<evidence type="ECO:0000256" key="4">
    <source>
        <dbReference type="ARBA" id="ARBA00022989"/>
    </source>
</evidence>
<evidence type="ECO:0000256" key="3">
    <source>
        <dbReference type="ARBA" id="ARBA00022692"/>
    </source>
</evidence>
<dbReference type="OrthoDB" id="8907274at2759"/>
<dbReference type="SUPFAM" id="SSF48317">
    <property type="entry name" value="Acid phosphatase/Vanadium-dependent haloperoxidase"/>
    <property type="match status" value="1"/>
</dbReference>
<dbReference type="GO" id="GO:0046839">
    <property type="term" value="P:phospholipid dephosphorylation"/>
    <property type="evidence" value="ECO:0007669"/>
    <property type="project" value="TreeGrafter"/>
</dbReference>
<dbReference type="GO" id="GO:0016020">
    <property type="term" value="C:membrane"/>
    <property type="evidence" value="ECO:0007669"/>
    <property type="project" value="UniProtKB-SubCell"/>
</dbReference>
<comment type="caution">
    <text evidence="8">The sequence shown here is derived from an EMBL/GenBank/DDBJ whole genome shotgun (WGS) entry which is preliminary data.</text>
</comment>
<feature type="region of interest" description="Disordered" evidence="6">
    <location>
        <begin position="283"/>
        <end position="336"/>
    </location>
</feature>
<evidence type="ECO:0000256" key="2">
    <source>
        <dbReference type="ARBA" id="ARBA00008816"/>
    </source>
</evidence>
<dbReference type="InterPro" id="IPR000326">
    <property type="entry name" value="PAP2/HPO"/>
</dbReference>
<feature type="domain" description="Phosphatidic acid phosphatase type 2/haloperoxidase" evidence="7">
    <location>
        <begin position="106"/>
        <end position="249"/>
    </location>
</feature>
<proteinExistence type="inferred from homology"/>
<evidence type="ECO:0000259" key="7">
    <source>
        <dbReference type="SMART" id="SM00014"/>
    </source>
</evidence>
<comment type="subcellular location">
    <subcellularLocation>
        <location evidence="1">Membrane</location>
        <topology evidence="1">Multi-pass membrane protein</topology>
    </subcellularLocation>
</comment>
<keyword evidence="9" id="KW-1185">Reference proteome</keyword>
<name>A0A9P5MUV5_9AGAM</name>
<reference evidence="8" key="1">
    <citation type="submission" date="2019-10" db="EMBL/GenBank/DDBJ databases">
        <authorList>
            <consortium name="DOE Joint Genome Institute"/>
            <person name="Kuo A."/>
            <person name="Miyauchi S."/>
            <person name="Kiss E."/>
            <person name="Drula E."/>
            <person name="Kohler A."/>
            <person name="Sanchez-Garcia M."/>
            <person name="Andreopoulos B."/>
            <person name="Barry K.W."/>
            <person name="Bonito G."/>
            <person name="Buee M."/>
            <person name="Carver A."/>
            <person name="Chen C."/>
            <person name="Cichocki N."/>
            <person name="Clum A."/>
            <person name="Culley D."/>
            <person name="Crous P.W."/>
            <person name="Fauchery L."/>
            <person name="Girlanda M."/>
            <person name="Hayes R."/>
            <person name="Keri Z."/>
            <person name="LaButti K."/>
            <person name="Lipzen A."/>
            <person name="Lombard V."/>
            <person name="Magnuson J."/>
            <person name="Maillard F."/>
            <person name="Morin E."/>
            <person name="Murat C."/>
            <person name="Nolan M."/>
            <person name="Ohm R."/>
            <person name="Pangilinan J."/>
            <person name="Pereira M."/>
            <person name="Perotto S."/>
            <person name="Peter M."/>
            <person name="Riley R."/>
            <person name="Sitrit Y."/>
            <person name="Stielow B."/>
            <person name="Szollosi G."/>
            <person name="Zifcakova L."/>
            <person name="Stursova M."/>
            <person name="Spatafora J.W."/>
            <person name="Tedersoo L."/>
            <person name="Vaario L.-M."/>
            <person name="Yamada A."/>
            <person name="Yan M."/>
            <person name="Wang P."/>
            <person name="Xu J."/>
            <person name="Bruns T."/>
            <person name="Baldrian P."/>
            <person name="Vilgalys R."/>
            <person name="Henrissat B."/>
            <person name="Grigoriev I.V."/>
            <person name="Hibbett D."/>
            <person name="Nagy L.G."/>
            <person name="Martin F.M."/>
        </authorList>
    </citation>
    <scope>NUCLEOTIDE SEQUENCE</scope>
    <source>
        <strain evidence="8">Prilba</strain>
    </source>
</reference>
<dbReference type="InterPro" id="IPR043216">
    <property type="entry name" value="PAP-like"/>
</dbReference>
<keyword evidence="5" id="KW-0472">Membrane</keyword>
<gene>
    <name evidence="8" type="ORF">DFH94DRAFT_670546</name>
</gene>
<dbReference type="Pfam" id="PF01569">
    <property type="entry name" value="PAP2"/>
    <property type="match status" value="1"/>
</dbReference>
<evidence type="ECO:0000256" key="5">
    <source>
        <dbReference type="ARBA" id="ARBA00023136"/>
    </source>
</evidence>
<reference evidence="8" key="2">
    <citation type="journal article" date="2020" name="Nat. Commun.">
        <title>Large-scale genome sequencing of mycorrhizal fungi provides insights into the early evolution of symbiotic traits.</title>
        <authorList>
            <person name="Miyauchi S."/>
            <person name="Kiss E."/>
            <person name="Kuo A."/>
            <person name="Drula E."/>
            <person name="Kohler A."/>
            <person name="Sanchez-Garcia M."/>
            <person name="Morin E."/>
            <person name="Andreopoulos B."/>
            <person name="Barry K.W."/>
            <person name="Bonito G."/>
            <person name="Buee M."/>
            <person name="Carver A."/>
            <person name="Chen C."/>
            <person name="Cichocki N."/>
            <person name="Clum A."/>
            <person name="Culley D."/>
            <person name="Crous P.W."/>
            <person name="Fauchery L."/>
            <person name="Girlanda M."/>
            <person name="Hayes R.D."/>
            <person name="Keri Z."/>
            <person name="LaButti K."/>
            <person name="Lipzen A."/>
            <person name="Lombard V."/>
            <person name="Magnuson J."/>
            <person name="Maillard F."/>
            <person name="Murat C."/>
            <person name="Nolan M."/>
            <person name="Ohm R.A."/>
            <person name="Pangilinan J."/>
            <person name="Pereira M.F."/>
            <person name="Perotto S."/>
            <person name="Peter M."/>
            <person name="Pfister S."/>
            <person name="Riley R."/>
            <person name="Sitrit Y."/>
            <person name="Stielow J.B."/>
            <person name="Szollosi G."/>
            <person name="Zifcakova L."/>
            <person name="Stursova M."/>
            <person name="Spatafora J.W."/>
            <person name="Tedersoo L."/>
            <person name="Vaario L.M."/>
            <person name="Yamada A."/>
            <person name="Yan M."/>
            <person name="Wang P."/>
            <person name="Xu J."/>
            <person name="Bruns T."/>
            <person name="Baldrian P."/>
            <person name="Vilgalys R."/>
            <person name="Dunand C."/>
            <person name="Henrissat B."/>
            <person name="Grigoriev I.V."/>
            <person name="Hibbett D."/>
            <person name="Nagy L.G."/>
            <person name="Martin F.M."/>
        </authorList>
    </citation>
    <scope>NUCLEOTIDE SEQUENCE</scope>
    <source>
        <strain evidence="8">Prilba</strain>
    </source>
</reference>
<dbReference type="GO" id="GO:0006644">
    <property type="term" value="P:phospholipid metabolic process"/>
    <property type="evidence" value="ECO:0007669"/>
    <property type="project" value="InterPro"/>
</dbReference>
<accession>A0A9P5MUV5</accession>
<dbReference type="PANTHER" id="PTHR10165">
    <property type="entry name" value="LIPID PHOSPHATE PHOSPHATASE"/>
    <property type="match status" value="1"/>
</dbReference>
<dbReference type="GO" id="GO:0008195">
    <property type="term" value="F:phosphatidate phosphatase activity"/>
    <property type="evidence" value="ECO:0007669"/>
    <property type="project" value="TreeGrafter"/>
</dbReference>
<evidence type="ECO:0000313" key="9">
    <source>
        <dbReference type="Proteomes" id="UP000759537"/>
    </source>
</evidence>
<evidence type="ECO:0000256" key="6">
    <source>
        <dbReference type="SAM" id="MobiDB-lite"/>
    </source>
</evidence>
<sequence length="336" mass="37510">MFSFRNPAGSHRAPSHIYDRKLLFSYAPDWCVSPRPRAAFFLLDEFSGFKREFSVSDSSLRHTFAVHERVPDPALYVIAFLAPLLLQWSINLATVRSWWDAHNSALGLVLSLSLAGSLTQVIKITVGRPRPDLISRCNPDSGTVDPTFGLSTVAICHQSDRHILNDGFKSFPSGHSSLSFAGLTFLSLYIAGKLHLFDTRGYTHKAWLCVFPLYGAALVAVSRTMDYRHHWHDVLAGSFLGIVTACFAYRQYFRSLASKTSHLPYAPRTQRLEGTHDHPAPGLPFYHTLQRPTDTEGDGGASDVELFGDTARREENGQVERGWEQAHSMESGFSHS</sequence>
<dbReference type="Gene3D" id="1.20.144.10">
    <property type="entry name" value="Phosphatidic acid phosphatase type 2/haloperoxidase"/>
    <property type="match status" value="1"/>
</dbReference>
<dbReference type="EMBL" id="WHVB01000010">
    <property type="protein sequence ID" value="KAF8479337.1"/>
    <property type="molecule type" value="Genomic_DNA"/>
</dbReference>
<comment type="similarity">
    <text evidence="2">Belongs to the PA-phosphatase related phosphoesterase family.</text>
</comment>
<feature type="compositionally biased region" description="Basic and acidic residues" evidence="6">
    <location>
        <begin position="310"/>
        <end position="324"/>
    </location>
</feature>
<dbReference type="Proteomes" id="UP000759537">
    <property type="component" value="Unassembled WGS sequence"/>
</dbReference>
<organism evidence="8 9">
    <name type="scientific">Russula ochroleuca</name>
    <dbReference type="NCBI Taxonomy" id="152965"/>
    <lineage>
        <taxon>Eukaryota</taxon>
        <taxon>Fungi</taxon>
        <taxon>Dikarya</taxon>
        <taxon>Basidiomycota</taxon>
        <taxon>Agaricomycotina</taxon>
        <taxon>Agaricomycetes</taxon>
        <taxon>Russulales</taxon>
        <taxon>Russulaceae</taxon>
        <taxon>Russula</taxon>
    </lineage>
</organism>
<keyword evidence="4" id="KW-1133">Transmembrane helix</keyword>
<dbReference type="SMART" id="SM00014">
    <property type="entry name" value="acidPPc"/>
    <property type="match status" value="1"/>
</dbReference>
<evidence type="ECO:0000256" key="1">
    <source>
        <dbReference type="ARBA" id="ARBA00004141"/>
    </source>
</evidence>